<feature type="compositionally biased region" description="Low complexity" evidence="1">
    <location>
        <begin position="27"/>
        <end position="42"/>
    </location>
</feature>
<feature type="region of interest" description="Disordered" evidence="1">
    <location>
        <begin position="279"/>
        <end position="298"/>
    </location>
</feature>
<name>A0AAE0P8I7_SORBR</name>
<dbReference type="AlphaFoldDB" id="A0AAE0P8I7"/>
<sequence>MFKDTATKPARPTAAGKEAINIKPCCPSKTSSTETLLPSTPLRNSQTTVESSDDHSAYQDVLVSATLPHPDLNKALPPVPLFFQEDLTMFPLPLPTGQQQAHPKTHQVPQQLTSEQQQESDFLTLLTQLEKALQHIPYALCGRAALYVWGYRSLSVTPPEKVSIICPDGNEEILLSWAKTQGWTSVVSSLRGCSFEVPLGNGKSKEVNVKTAQRMGLTLRGLVGGPEGTSGSGGSMPMAVKGTWAEAEKKVLKTQAAVVTLPALLGMLMEGFVTEVDPQSSYHQRQDPEADQQSSSRKRVEEAATIILWVLSRLVERGERLSQDQVPEAFLVPFLAGWPEAHGLFDELGVSTFDSCFEAIESDQLMRSRPESKLPLDAVTLAALEGVPPPVPMRNPGRMTMEVMMVQPTRTASPAASYKSQDTIALIENEIEAWNCLSLEEAAFAAAAETPTDERQASGSFETSSQVSEVSRVDSNPWASTGSSSTAPSTVSTVSSSQSASRPGERRIKCSPPPWNPAWDSRLQSKLVEYPDWI</sequence>
<evidence type="ECO:0000313" key="2">
    <source>
        <dbReference type="EMBL" id="KAK3395341.1"/>
    </source>
</evidence>
<dbReference type="EMBL" id="JAUTDP010000010">
    <property type="protein sequence ID" value="KAK3395341.1"/>
    <property type="molecule type" value="Genomic_DNA"/>
</dbReference>
<gene>
    <name evidence="2" type="ORF">B0T20DRAFT_31854</name>
</gene>
<feature type="region of interest" description="Disordered" evidence="1">
    <location>
        <begin position="1"/>
        <end position="55"/>
    </location>
</feature>
<dbReference type="Proteomes" id="UP001281003">
    <property type="component" value="Unassembled WGS sequence"/>
</dbReference>
<comment type="caution">
    <text evidence="2">The sequence shown here is derived from an EMBL/GenBank/DDBJ whole genome shotgun (WGS) entry which is preliminary data.</text>
</comment>
<reference evidence="2" key="2">
    <citation type="submission" date="2023-07" db="EMBL/GenBank/DDBJ databases">
        <authorList>
            <consortium name="Lawrence Berkeley National Laboratory"/>
            <person name="Haridas S."/>
            <person name="Hensen N."/>
            <person name="Bonometti L."/>
            <person name="Westerberg I."/>
            <person name="Brannstrom I.O."/>
            <person name="Guillou S."/>
            <person name="Cros-Aarteil S."/>
            <person name="Calhoun S."/>
            <person name="Kuo A."/>
            <person name="Mondo S."/>
            <person name="Pangilinan J."/>
            <person name="Riley R."/>
            <person name="LaButti K."/>
            <person name="Andreopoulos B."/>
            <person name="Lipzen A."/>
            <person name="Chen C."/>
            <person name="Yanf M."/>
            <person name="Daum C."/>
            <person name="Ng V."/>
            <person name="Clum A."/>
            <person name="Steindorff A."/>
            <person name="Ohm R."/>
            <person name="Martin F."/>
            <person name="Silar P."/>
            <person name="Natvig D."/>
            <person name="Lalanne C."/>
            <person name="Gautier V."/>
            <person name="Ament-velasquez S.L."/>
            <person name="Kruys A."/>
            <person name="Hutchinson M.I."/>
            <person name="Powell A.J."/>
            <person name="Barry K."/>
            <person name="Miller A.N."/>
            <person name="Grigoriev I.V."/>
            <person name="Debuchy R."/>
            <person name="Gladieux P."/>
            <person name="Thoren M.H."/>
            <person name="Johannesson H."/>
        </authorList>
    </citation>
    <scope>NUCLEOTIDE SEQUENCE</scope>
    <source>
        <strain evidence="2">FGSC 1904</strain>
    </source>
</reference>
<feature type="compositionally biased region" description="Low complexity" evidence="1">
    <location>
        <begin position="479"/>
        <end position="501"/>
    </location>
</feature>
<evidence type="ECO:0000256" key="1">
    <source>
        <dbReference type="SAM" id="MobiDB-lite"/>
    </source>
</evidence>
<proteinExistence type="predicted"/>
<organism evidence="2 3">
    <name type="scientific">Sordaria brevicollis</name>
    <dbReference type="NCBI Taxonomy" id="83679"/>
    <lineage>
        <taxon>Eukaryota</taxon>
        <taxon>Fungi</taxon>
        <taxon>Dikarya</taxon>
        <taxon>Ascomycota</taxon>
        <taxon>Pezizomycotina</taxon>
        <taxon>Sordariomycetes</taxon>
        <taxon>Sordariomycetidae</taxon>
        <taxon>Sordariales</taxon>
        <taxon>Sordariaceae</taxon>
        <taxon>Sordaria</taxon>
    </lineage>
</organism>
<accession>A0AAE0P8I7</accession>
<protein>
    <submittedName>
        <fullName evidence="2">Uncharacterized protein</fullName>
    </submittedName>
</protein>
<reference evidence="2" key="1">
    <citation type="journal article" date="2023" name="Mol. Phylogenet. Evol.">
        <title>Genome-scale phylogeny and comparative genomics of the fungal order Sordariales.</title>
        <authorList>
            <person name="Hensen N."/>
            <person name="Bonometti L."/>
            <person name="Westerberg I."/>
            <person name="Brannstrom I.O."/>
            <person name="Guillou S."/>
            <person name="Cros-Aarteil S."/>
            <person name="Calhoun S."/>
            <person name="Haridas S."/>
            <person name="Kuo A."/>
            <person name="Mondo S."/>
            <person name="Pangilinan J."/>
            <person name="Riley R."/>
            <person name="LaButti K."/>
            <person name="Andreopoulos B."/>
            <person name="Lipzen A."/>
            <person name="Chen C."/>
            <person name="Yan M."/>
            <person name="Daum C."/>
            <person name="Ng V."/>
            <person name="Clum A."/>
            <person name="Steindorff A."/>
            <person name="Ohm R.A."/>
            <person name="Martin F."/>
            <person name="Silar P."/>
            <person name="Natvig D.O."/>
            <person name="Lalanne C."/>
            <person name="Gautier V."/>
            <person name="Ament-Velasquez S.L."/>
            <person name="Kruys A."/>
            <person name="Hutchinson M.I."/>
            <person name="Powell A.J."/>
            <person name="Barry K."/>
            <person name="Miller A.N."/>
            <person name="Grigoriev I.V."/>
            <person name="Debuchy R."/>
            <person name="Gladieux P."/>
            <person name="Hiltunen Thoren M."/>
            <person name="Johannesson H."/>
        </authorList>
    </citation>
    <scope>NUCLEOTIDE SEQUENCE</scope>
    <source>
        <strain evidence="2">FGSC 1904</strain>
    </source>
</reference>
<feature type="compositionally biased region" description="Polar residues" evidence="1">
    <location>
        <begin position="457"/>
        <end position="478"/>
    </location>
</feature>
<feature type="region of interest" description="Disordered" evidence="1">
    <location>
        <begin position="448"/>
        <end position="519"/>
    </location>
</feature>
<evidence type="ECO:0000313" key="3">
    <source>
        <dbReference type="Proteomes" id="UP001281003"/>
    </source>
</evidence>
<keyword evidence="3" id="KW-1185">Reference proteome</keyword>